<dbReference type="Pfam" id="PF00581">
    <property type="entry name" value="Rhodanese"/>
    <property type="match status" value="1"/>
</dbReference>
<feature type="signal peptide" evidence="1">
    <location>
        <begin position="1"/>
        <end position="27"/>
    </location>
</feature>
<evidence type="ECO:0000259" key="2">
    <source>
        <dbReference type="PROSITE" id="PS50206"/>
    </source>
</evidence>
<dbReference type="PANTHER" id="PTHR43031:SF1">
    <property type="entry name" value="PYRIDINE NUCLEOTIDE-DISULPHIDE OXIDOREDUCTASE"/>
    <property type="match status" value="1"/>
</dbReference>
<dbReference type="RefSeq" id="WP_269316372.1">
    <property type="nucleotide sequence ID" value="NZ_CP098251.1"/>
</dbReference>
<protein>
    <submittedName>
        <fullName evidence="3">Rhodanese-like domain-containing protein</fullName>
    </submittedName>
</protein>
<dbReference type="Proteomes" id="UP001164819">
    <property type="component" value="Chromosome"/>
</dbReference>
<dbReference type="InterPro" id="IPR001763">
    <property type="entry name" value="Rhodanese-like_dom"/>
</dbReference>
<organism evidence="3">
    <name type="scientific">Oxalobacter aliiformigenes</name>
    <dbReference type="NCBI Taxonomy" id="2946593"/>
    <lineage>
        <taxon>Bacteria</taxon>
        <taxon>Pseudomonadati</taxon>
        <taxon>Pseudomonadota</taxon>
        <taxon>Betaproteobacteria</taxon>
        <taxon>Burkholderiales</taxon>
        <taxon>Oxalobacteraceae</taxon>
        <taxon>Oxalobacter</taxon>
    </lineage>
</organism>
<dbReference type="AlphaFoldDB" id="A0A9E9LFA7"/>
<dbReference type="GO" id="GO:0004792">
    <property type="term" value="F:thiosulfate-cyanide sulfurtransferase activity"/>
    <property type="evidence" value="ECO:0007669"/>
    <property type="project" value="InterPro"/>
</dbReference>
<evidence type="ECO:0000256" key="1">
    <source>
        <dbReference type="SAM" id="SignalP"/>
    </source>
</evidence>
<proteinExistence type="predicted"/>
<feature type="domain" description="Rhodanese" evidence="2">
    <location>
        <begin position="49"/>
        <end position="112"/>
    </location>
</feature>
<feature type="chain" id="PRO_5039403989" evidence="1">
    <location>
        <begin position="28"/>
        <end position="137"/>
    </location>
</feature>
<dbReference type="EMBL" id="CP098251">
    <property type="protein sequence ID" value="WAV92111.1"/>
    <property type="molecule type" value="Genomic_DNA"/>
</dbReference>
<accession>A0A9E9LFA7</accession>
<dbReference type="SUPFAM" id="SSF52821">
    <property type="entry name" value="Rhodanese/Cell cycle control phosphatase"/>
    <property type="match status" value="1"/>
</dbReference>
<dbReference type="PROSITE" id="PS50206">
    <property type="entry name" value="RHODANESE_3"/>
    <property type="match status" value="1"/>
</dbReference>
<evidence type="ECO:0000313" key="3">
    <source>
        <dbReference type="EMBL" id="WAV92111.1"/>
    </source>
</evidence>
<dbReference type="PANTHER" id="PTHR43031">
    <property type="entry name" value="FAD-DEPENDENT OXIDOREDUCTASE"/>
    <property type="match status" value="1"/>
</dbReference>
<gene>
    <name evidence="3" type="ORF">NB646_05185</name>
</gene>
<dbReference type="Gene3D" id="3.40.250.10">
    <property type="entry name" value="Rhodanese-like domain"/>
    <property type="match status" value="1"/>
</dbReference>
<reference evidence="3" key="1">
    <citation type="journal article" date="2022" name="Front. Microbiol.">
        <title>New perspectives on an old grouping: The genomic and phenotypic variability of Oxalobacter formigenes and the implications for calcium oxalate stone prevention.</title>
        <authorList>
            <person name="Chmiel J.A."/>
            <person name="Carr C."/>
            <person name="Stuivenberg G.A."/>
            <person name="Venema R."/>
            <person name="Chanyi R.M."/>
            <person name="Al K.F."/>
            <person name="Giguere D."/>
            <person name="Say H."/>
            <person name="Akouris P.P."/>
            <person name="Dominguez Romero S.A."/>
            <person name="Kwong A."/>
            <person name="Tai V."/>
            <person name="Koval S.F."/>
            <person name="Razvi H."/>
            <person name="Bjazevic J."/>
            <person name="Burton J.P."/>
        </authorList>
    </citation>
    <scope>NUCLEOTIDE SEQUENCE</scope>
    <source>
        <strain evidence="3">OxK</strain>
    </source>
</reference>
<dbReference type="InterPro" id="IPR036873">
    <property type="entry name" value="Rhodanese-like_dom_sf"/>
</dbReference>
<sequence length="137" mass="14924">MQRTLSRHWLHSLAIAVLLALAGMANAAAPLPPPGALSGENALKLIRSQGRKLAIIDVRTPAEFDKGHLPGATLLPVQELEQNLDKIPDGPVLLVCRTGRRAGDAFGIIRKARPGKENLWYLKGTPVYHSDGTYEFR</sequence>
<name>A0A9E9LFA7_9BURK</name>
<keyword evidence="1" id="KW-0732">Signal</keyword>
<dbReference type="SMART" id="SM00450">
    <property type="entry name" value="RHOD"/>
    <property type="match status" value="1"/>
</dbReference>
<dbReference type="PROSITE" id="PS00380">
    <property type="entry name" value="RHODANESE_1"/>
    <property type="match status" value="1"/>
</dbReference>
<dbReference type="InterPro" id="IPR050229">
    <property type="entry name" value="GlpE_sulfurtransferase"/>
</dbReference>
<dbReference type="CDD" id="cd00158">
    <property type="entry name" value="RHOD"/>
    <property type="match status" value="1"/>
</dbReference>
<dbReference type="InterPro" id="IPR001307">
    <property type="entry name" value="Thiosulphate_STrfase_CS"/>
</dbReference>